<dbReference type="AlphaFoldDB" id="A0A2Z4MRL6"/>
<dbReference type="CDD" id="cd01092">
    <property type="entry name" value="APP-like"/>
    <property type="match status" value="1"/>
</dbReference>
<feature type="domain" description="Peptidase M24" evidence="6">
    <location>
        <begin position="152"/>
        <end position="354"/>
    </location>
</feature>
<evidence type="ECO:0000313" key="9">
    <source>
        <dbReference type="Proteomes" id="UP000036061"/>
    </source>
</evidence>
<dbReference type="InterPro" id="IPR036005">
    <property type="entry name" value="Creatinase/aminopeptidase-like"/>
</dbReference>
<dbReference type="PRINTS" id="PR00599">
    <property type="entry name" value="MAPEPTIDASE"/>
</dbReference>
<dbReference type="PROSITE" id="PS00491">
    <property type="entry name" value="PROLINE_PEPTIDASE"/>
    <property type="match status" value="1"/>
</dbReference>
<sequence length="372" mass="41250">MGESRVKKLFQERISKLHTFLTEQELNAVLITSPKHVYYLTGFFTDPHERFMGLVIPAEGKPSLIVPALDREAAAEASFVQDIHTHTDIQNPYEILKQVLPANLTKLGIEKSHMTVERYEALGQVVLASSYVDVEEPLREMRLIKSADEVDRLKHAVQLVEDSLRETLKKVKTGMTETEIVAELEFQMKRLGAEGPSFTSMVLAGEKSALPHGKPGTRQVQEGDLLLFDIGVAANGYVSDITRTFAVGEISAQLQEIYETVLAANEAAIAEIRPGVTFAHLDKTARDVITAKGYGEYFMHRLGHGLGMDVHEYPSVHSQNQEVLRPGMVFTIEPGIYLPGVGGVRIEDDVLVTETGVEILTQFPKKLTSINE</sequence>
<evidence type="ECO:0000256" key="4">
    <source>
        <dbReference type="ARBA" id="ARBA00022801"/>
    </source>
</evidence>
<dbReference type="Gene3D" id="3.40.350.10">
    <property type="entry name" value="Creatinase/prolidase N-terminal domain"/>
    <property type="match status" value="1"/>
</dbReference>
<reference evidence="8 9" key="1">
    <citation type="journal article" date="2015" name="Genome Announc.">
        <title>Draft Genome Sequence of Brevibacillus brevis DZQ7, a Plant Growth-Promoting Rhizobacterium with Broad-Spectrum Antimicrobial Activity.</title>
        <authorList>
            <person name="Hou Q."/>
            <person name="Wang C."/>
            <person name="Hou X."/>
            <person name="Xia Z."/>
            <person name="Ye J."/>
            <person name="Liu K."/>
            <person name="Liu H."/>
            <person name="Wang J."/>
            <person name="Guo H."/>
            <person name="Yu X."/>
            <person name="Yang Y."/>
            <person name="Du B."/>
            <person name="Ding Y."/>
        </authorList>
    </citation>
    <scope>NUCLEOTIDE SEQUENCE [LARGE SCALE GENOMIC DNA]</scope>
    <source>
        <strain evidence="8 9">DZQ7</strain>
    </source>
</reference>
<dbReference type="PANTHER" id="PTHR46112:SF10">
    <property type="entry name" value="DIPEPTIDASE YKVY-RELATED"/>
    <property type="match status" value="1"/>
</dbReference>
<dbReference type="Gene3D" id="3.90.230.10">
    <property type="entry name" value="Creatinase/methionine aminopeptidase superfamily"/>
    <property type="match status" value="1"/>
</dbReference>
<organism evidence="8 9">
    <name type="scientific">Brevibacillus brevis</name>
    <name type="common">Bacillus brevis</name>
    <dbReference type="NCBI Taxonomy" id="1393"/>
    <lineage>
        <taxon>Bacteria</taxon>
        <taxon>Bacillati</taxon>
        <taxon>Bacillota</taxon>
        <taxon>Bacilli</taxon>
        <taxon>Bacillales</taxon>
        <taxon>Paenibacillaceae</taxon>
        <taxon>Brevibacillus</taxon>
    </lineage>
</organism>
<dbReference type="InterPro" id="IPR001131">
    <property type="entry name" value="Peptidase_M24B_aminopep-P_CS"/>
</dbReference>
<dbReference type="InterPro" id="IPR029149">
    <property type="entry name" value="Creatin/AminoP/Spt16_N"/>
</dbReference>
<dbReference type="InterPro" id="IPR000587">
    <property type="entry name" value="Creatinase_N"/>
</dbReference>
<dbReference type="EMBL" id="CP030117">
    <property type="protein sequence ID" value="AWX59196.1"/>
    <property type="molecule type" value="Genomic_DNA"/>
</dbReference>
<dbReference type="InterPro" id="IPR050659">
    <property type="entry name" value="Peptidase_M24B"/>
</dbReference>
<evidence type="ECO:0000259" key="6">
    <source>
        <dbReference type="Pfam" id="PF00557"/>
    </source>
</evidence>
<keyword evidence="8" id="KW-0031">Aminopeptidase</keyword>
<dbReference type="PANTHER" id="PTHR46112">
    <property type="entry name" value="AMINOPEPTIDASE"/>
    <property type="match status" value="1"/>
</dbReference>
<evidence type="ECO:0000313" key="8">
    <source>
        <dbReference type="EMBL" id="AWX59196.1"/>
    </source>
</evidence>
<evidence type="ECO:0000256" key="2">
    <source>
        <dbReference type="ARBA" id="ARBA00008766"/>
    </source>
</evidence>
<dbReference type="InterPro" id="IPR000994">
    <property type="entry name" value="Pept_M24"/>
</dbReference>
<comment type="cofactor">
    <cofactor evidence="1">
        <name>Mn(2+)</name>
        <dbReference type="ChEBI" id="CHEBI:29035"/>
    </cofactor>
</comment>
<keyword evidence="5" id="KW-0464">Manganese</keyword>
<gene>
    <name evidence="8" type="ORF">AB432_010610</name>
</gene>
<keyword evidence="3" id="KW-0479">Metal-binding</keyword>
<protein>
    <submittedName>
        <fullName evidence="8">Aminopeptidase P family protein</fullName>
    </submittedName>
</protein>
<comment type="similarity">
    <text evidence="2">Belongs to the peptidase M24B family.</text>
</comment>
<proteinExistence type="inferred from homology"/>
<dbReference type="Pfam" id="PF01321">
    <property type="entry name" value="Creatinase_N"/>
    <property type="match status" value="1"/>
</dbReference>
<dbReference type="SUPFAM" id="SSF53092">
    <property type="entry name" value="Creatinase/prolidase N-terminal domain"/>
    <property type="match status" value="1"/>
</dbReference>
<keyword evidence="8" id="KW-0645">Protease</keyword>
<evidence type="ECO:0000256" key="3">
    <source>
        <dbReference type="ARBA" id="ARBA00022723"/>
    </source>
</evidence>
<dbReference type="GO" id="GO:0008235">
    <property type="term" value="F:metalloexopeptidase activity"/>
    <property type="evidence" value="ECO:0007669"/>
    <property type="project" value="UniProtKB-ARBA"/>
</dbReference>
<name>A0A2Z4MRL6_BREBE</name>
<accession>A0A2Z4MRL6</accession>
<dbReference type="FunFam" id="3.90.230.10:FF:000014">
    <property type="entry name" value="Aminopeptidase P family protein"/>
    <property type="match status" value="1"/>
</dbReference>
<dbReference type="GO" id="GO:0004177">
    <property type="term" value="F:aminopeptidase activity"/>
    <property type="evidence" value="ECO:0007669"/>
    <property type="project" value="UniProtKB-KW"/>
</dbReference>
<dbReference type="GO" id="GO:0046872">
    <property type="term" value="F:metal ion binding"/>
    <property type="evidence" value="ECO:0007669"/>
    <property type="project" value="UniProtKB-KW"/>
</dbReference>
<evidence type="ECO:0000256" key="5">
    <source>
        <dbReference type="ARBA" id="ARBA00023211"/>
    </source>
</evidence>
<dbReference type="Pfam" id="PF00557">
    <property type="entry name" value="Peptidase_M24"/>
    <property type="match status" value="1"/>
</dbReference>
<dbReference type="SUPFAM" id="SSF55920">
    <property type="entry name" value="Creatinase/aminopeptidase"/>
    <property type="match status" value="1"/>
</dbReference>
<dbReference type="InterPro" id="IPR001714">
    <property type="entry name" value="Pept_M24_MAP"/>
</dbReference>
<evidence type="ECO:0000259" key="7">
    <source>
        <dbReference type="Pfam" id="PF01321"/>
    </source>
</evidence>
<dbReference type="Proteomes" id="UP000036061">
    <property type="component" value="Chromosome"/>
</dbReference>
<feature type="domain" description="Creatinase N-terminal" evidence="7">
    <location>
        <begin position="13"/>
        <end position="144"/>
    </location>
</feature>
<keyword evidence="4" id="KW-0378">Hydrolase</keyword>
<evidence type="ECO:0000256" key="1">
    <source>
        <dbReference type="ARBA" id="ARBA00001936"/>
    </source>
</evidence>